<dbReference type="RefSeq" id="WP_249299307.1">
    <property type="nucleotide sequence ID" value="NZ_JACRSP010000001.1"/>
</dbReference>
<dbReference type="Proteomes" id="UP000620366">
    <property type="component" value="Unassembled WGS sequence"/>
</dbReference>
<evidence type="ECO:0000313" key="3">
    <source>
        <dbReference type="Proteomes" id="UP000620366"/>
    </source>
</evidence>
<feature type="transmembrane region" description="Helical" evidence="1">
    <location>
        <begin position="105"/>
        <end position="127"/>
    </location>
</feature>
<keyword evidence="1" id="KW-0472">Membrane</keyword>
<proteinExistence type="predicted"/>
<dbReference type="InterPro" id="IPR002798">
    <property type="entry name" value="SpoIIM-like"/>
</dbReference>
<keyword evidence="3" id="KW-1185">Reference proteome</keyword>
<protein>
    <submittedName>
        <fullName evidence="2">Stage II sporulation protein M</fullName>
    </submittedName>
</protein>
<feature type="transmembrane region" description="Helical" evidence="1">
    <location>
        <begin position="171"/>
        <end position="204"/>
    </location>
</feature>
<keyword evidence="1" id="KW-0812">Transmembrane</keyword>
<comment type="caution">
    <text evidence="2">The sequence shown here is derived from an EMBL/GenBank/DDBJ whole genome shotgun (WGS) entry which is preliminary data.</text>
</comment>
<organism evidence="2 3">
    <name type="scientific">Feifania hominis</name>
    <dbReference type="NCBI Taxonomy" id="2763660"/>
    <lineage>
        <taxon>Bacteria</taxon>
        <taxon>Bacillati</taxon>
        <taxon>Bacillota</taxon>
        <taxon>Clostridia</taxon>
        <taxon>Eubacteriales</taxon>
        <taxon>Feifaniaceae</taxon>
        <taxon>Feifania</taxon>
    </lineage>
</organism>
<feature type="transmembrane region" description="Helical" evidence="1">
    <location>
        <begin position="20"/>
        <end position="41"/>
    </location>
</feature>
<name>A0A926HUI1_9FIRM</name>
<dbReference type="EMBL" id="JACRSP010000001">
    <property type="protein sequence ID" value="MBC8535581.1"/>
    <property type="molecule type" value="Genomic_DNA"/>
</dbReference>
<accession>A0A926HUI1</accession>
<feature type="transmembrane region" description="Helical" evidence="1">
    <location>
        <begin position="134"/>
        <end position="151"/>
    </location>
</feature>
<keyword evidence="1" id="KW-1133">Transmembrane helix</keyword>
<evidence type="ECO:0000313" key="2">
    <source>
        <dbReference type="EMBL" id="MBC8535581.1"/>
    </source>
</evidence>
<evidence type="ECO:0000256" key="1">
    <source>
        <dbReference type="SAM" id="Phobius"/>
    </source>
</evidence>
<sequence length="205" mass="22389">MKKSGSSTISCYIQSRWPVLVLGLLVFLVGLFAGTILYYNLDAVRRDLLNQTISTTYLVKQGTDFFSLFCRIFVNDGRYLLLLLLSSVTLFGLVTTPLITGFFGFTISFAITLIYLSSETGYLAVIFASFAPKLVFLAPAIILLTGEAVVFGKKMIELLFAKDTKGQSPFLANIILLLCVAACALGFCALSALVETALSMLFLVR</sequence>
<reference evidence="2" key="1">
    <citation type="submission" date="2020-08" db="EMBL/GenBank/DDBJ databases">
        <title>Genome public.</title>
        <authorList>
            <person name="Liu C."/>
            <person name="Sun Q."/>
        </authorList>
    </citation>
    <scope>NUCLEOTIDE SEQUENCE</scope>
    <source>
        <strain evidence="2">BX7</strain>
    </source>
</reference>
<feature type="transmembrane region" description="Helical" evidence="1">
    <location>
        <begin position="79"/>
        <end position="99"/>
    </location>
</feature>
<gene>
    <name evidence="2" type="ORF">H8695_02600</name>
</gene>
<dbReference type="Pfam" id="PF01944">
    <property type="entry name" value="SpoIIM"/>
    <property type="match status" value="1"/>
</dbReference>
<dbReference type="AlphaFoldDB" id="A0A926HUI1"/>